<dbReference type="EMBL" id="BAABJE010000014">
    <property type="protein sequence ID" value="GAA4798958.1"/>
    <property type="molecule type" value="Genomic_DNA"/>
</dbReference>
<protein>
    <submittedName>
        <fullName evidence="3">GAD-like domain-containing protein</fullName>
    </submittedName>
</protein>
<feature type="domain" description="T6SS immunity protein Tdi1 C-terminal" evidence="2">
    <location>
        <begin position="133"/>
        <end position="206"/>
    </location>
</feature>
<organism evidence="3 4">
    <name type="scientific">Lysobacter hankyongensis</name>
    <dbReference type="NCBI Taxonomy" id="1176535"/>
    <lineage>
        <taxon>Bacteria</taxon>
        <taxon>Pseudomonadati</taxon>
        <taxon>Pseudomonadota</taxon>
        <taxon>Gammaproteobacteria</taxon>
        <taxon>Lysobacterales</taxon>
        <taxon>Lysobacteraceae</taxon>
        <taxon>Lysobacter</taxon>
    </lineage>
</organism>
<dbReference type="InterPro" id="IPR014983">
    <property type="entry name" value="GAD-rel"/>
</dbReference>
<keyword evidence="4" id="KW-1185">Reference proteome</keyword>
<dbReference type="Proteomes" id="UP001499959">
    <property type="component" value="Unassembled WGS sequence"/>
</dbReference>
<evidence type="ECO:0000313" key="3">
    <source>
        <dbReference type="EMBL" id="GAA4798958.1"/>
    </source>
</evidence>
<evidence type="ECO:0000259" key="1">
    <source>
        <dbReference type="Pfam" id="PF08887"/>
    </source>
</evidence>
<evidence type="ECO:0000259" key="2">
    <source>
        <dbReference type="Pfam" id="PF08906"/>
    </source>
</evidence>
<feature type="domain" description="GAD-related" evidence="1">
    <location>
        <begin position="10"/>
        <end position="113"/>
    </location>
</feature>
<sequence>MVDATMMDEFFSLFVEEFGAPNSSRPVPDDRFAKYGGILPECLLSFWRSCGFACFGGGLFWMVDPEDHVGRAQDWTRGIPDWDGKALHVFARTAFGDLYAFEPESGRVLSVYCISGLLMTERRSPASRADGEKSVRSFFAISNPEDFDFTDEDDVPLFSRALETLGALNADEVYGFEPLLALGGRASLDHLRKLRMDVHLDILRQFSTPTLRMV</sequence>
<dbReference type="Pfam" id="PF08887">
    <property type="entry name" value="GAD-like"/>
    <property type="match status" value="1"/>
</dbReference>
<dbReference type="Pfam" id="PF08906">
    <property type="entry name" value="T6SS_Tdi1_C"/>
    <property type="match status" value="1"/>
</dbReference>
<evidence type="ECO:0000313" key="4">
    <source>
        <dbReference type="Proteomes" id="UP001499959"/>
    </source>
</evidence>
<gene>
    <name evidence="3" type="ORF">GCM10023307_26480</name>
</gene>
<name>A0ABP9BQC8_9GAMM</name>
<reference evidence="4" key="1">
    <citation type="journal article" date="2019" name="Int. J. Syst. Evol. Microbiol.">
        <title>The Global Catalogue of Microorganisms (GCM) 10K type strain sequencing project: providing services to taxonomists for standard genome sequencing and annotation.</title>
        <authorList>
            <consortium name="The Broad Institute Genomics Platform"/>
            <consortium name="The Broad Institute Genome Sequencing Center for Infectious Disease"/>
            <person name="Wu L."/>
            <person name="Ma J."/>
        </authorList>
    </citation>
    <scope>NUCLEOTIDE SEQUENCE [LARGE SCALE GENOMIC DNA]</scope>
    <source>
        <strain evidence="4">JCM 18204</strain>
    </source>
</reference>
<accession>A0ABP9BQC8</accession>
<dbReference type="RefSeq" id="WP_345303815.1">
    <property type="nucleotide sequence ID" value="NZ_BAABJE010000014.1"/>
</dbReference>
<proteinExistence type="predicted"/>
<comment type="caution">
    <text evidence="3">The sequence shown here is derived from an EMBL/GenBank/DDBJ whole genome shotgun (WGS) entry which is preliminary data.</text>
</comment>
<dbReference type="InterPro" id="IPR015002">
    <property type="entry name" value="T6SS_Tdi1_C"/>
</dbReference>